<evidence type="ECO:0000313" key="1">
    <source>
        <dbReference type="EMBL" id="KAK1860407.1"/>
    </source>
</evidence>
<reference evidence="1" key="1">
    <citation type="submission" date="2019-11" db="EMBL/GenBank/DDBJ databases">
        <title>Nori genome reveals adaptations in red seaweeds to the harsh intertidal environment.</title>
        <authorList>
            <person name="Wang D."/>
            <person name="Mao Y."/>
        </authorList>
    </citation>
    <scope>NUCLEOTIDE SEQUENCE</scope>
    <source>
        <tissue evidence="1">Gametophyte</tissue>
    </source>
</reference>
<accession>A0ACC3BRC2</accession>
<organism evidence="1 2">
    <name type="scientific">Pyropia yezoensis</name>
    <name type="common">Susabi-nori</name>
    <name type="synonym">Porphyra yezoensis</name>
    <dbReference type="NCBI Taxonomy" id="2788"/>
    <lineage>
        <taxon>Eukaryota</taxon>
        <taxon>Rhodophyta</taxon>
        <taxon>Bangiophyceae</taxon>
        <taxon>Bangiales</taxon>
        <taxon>Bangiaceae</taxon>
        <taxon>Pyropia</taxon>
    </lineage>
</organism>
<keyword evidence="2" id="KW-1185">Reference proteome</keyword>
<evidence type="ECO:0000313" key="2">
    <source>
        <dbReference type="Proteomes" id="UP000798662"/>
    </source>
</evidence>
<gene>
    <name evidence="1" type="ORF">I4F81_002996</name>
</gene>
<name>A0ACC3BRC2_PYRYE</name>
<comment type="caution">
    <text evidence="1">The sequence shown here is derived from an EMBL/GenBank/DDBJ whole genome shotgun (WGS) entry which is preliminary data.</text>
</comment>
<dbReference type="Proteomes" id="UP000798662">
    <property type="component" value="Chromosome 1"/>
</dbReference>
<sequence length="346" mass="34541">MSDAMATSLEALRANQAATDALLAEHAAAVAAAAARARARGAVHVAARAAALAASPVAGFWGRALKAHPLLGMAITPRDAAVLAHLTDVRDVMPGDPEGGGEGAVESAEEEAEGGAVGQGGGGATTAGEGGGAVGLEAGEAGTPRDATRTGAATTPTDNAADVAGTPGAMAPAPEAGGEPTTPAATAAALGVAAAPSLPDASAPWTFSLHFHFDSNPFFTNRVLTKTYTFAAAGPVGSMEHADLVSCEGTPIDWAPDFAHLALEDDSEEDDDGSNGDSTAAAAAETAAMLAELFDADLRMATAVADGVIPGAVHLVGGTFETWRGGRPYRECMRDQWDLEDSDESD</sequence>
<dbReference type="EMBL" id="CM020618">
    <property type="protein sequence ID" value="KAK1860407.1"/>
    <property type="molecule type" value="Genomic_DNA"/>
</dbReference>
<proteinExistence type="predicted"/>
<protein>
    <submittedName>
        <fullName evidence="1">Uncharacterized protein</fullName>
    </submittedName>
</protein>